<dbReference type="Gene3D" id="1.20.120.350">
    <property type="entry name" value="Voltage-gated potassium channels. Chain C"/>
    <property type="match status" value="1"/>
</dbReference>
<dbReference type="OrthoDB" id="9785285at2"/>
<comment type="caution">
    <text evidence="6">The sequence shown here is derived from an EMBL/GenBank/DDBJ whole genome shotgun (WGS) entry which is preliminary data.</text>
</comment>
<dbReference type="eggNOG" id="COG1226">
    <property type="taxonomic scope" value="Bacteria"/>
</dbReference>
<accession>A0A0B0IGP1</accession>
<organism evidence="6 7">
    <name type="scientific">Halalkalibacter okhensis</name>
    <dbReference type="NCBI Taxonomy" id="333138"/>
    <lineage>
        <taxon>Bacteria</taxon>
        <taxon>Bacillati</taxon>
        <taxon>Bacillota</taxon>
        <taxon>Bacilli</taxon>
        <taxon>Bacillales</taxon>
        <taxon>Bacillaceae</taxon>
        <taxon>Halalkalibacter</taxon>
    </lineage>
</organism>
<keyword evidence="4 5" id="KW-0472">Membrane</keyword>
<feature type="transmembrane region" description="Helical" evidence="5">
    <location>
        <begin position="60"/>
        <end position="84"/>
    </location>
</feature>
<gene>
    <name evidence="6" type="ORF">LQ50_12255</name>
</gene>
<dbReference type="EMBL" id="JRJU01000013">
    <property type="protein sequence ID" value="KHF40047.1"/>
    <property type="molecule type" value="Genomic_DNA"/>
</dbReference>
<feature type="transmembrane region" description="Helical" evidence="5">
    <location>
        <begin position="105"/>
        <end position="129"/>
    </location>
</feature>
<evidence type="ECO:0000313" key="7">
    <source>
        <dbReference type="Proteomes" id="UP000030832"/>
    </source>
</evidence>
<comment type="subcellular location">
    <subcellularLocation>
        <location evidence="1">Membrane</location>
        <topology evidence="1">Multi-pass membrane protein</topology>
    </subcellularLocation>
</comment>
<evidence type="ECO:0000256" key="3">
    <source>
        <dbReference type="ARBA" id="ARBA00022989"/>
    </source>
</evidence>
<keyword evidence="7" id="KW-1185">Reference proteome</keyword>
<dbReference type="AlphaFoldDB" id="A0A0B0IGP1"/>
<evidence type="ECO:0000256" key="5">
    <source>
        <dbReference type="SAM" id="Phobius"/>
    </source>
</evidence>
<evidence type="ECO:0000256" key="1">
    <source>
        <dbReference type="ARBA" id="ARBA00004141"/>
    </source>
</evidence>
<dbReference type="STRING" id="333138.LQ50_12255"/>
<evidence type="ECO:0000256" key="4">
    <source>
        <dbReference type="ARBA" id="ARBA00023136"/>
    </source>
</evidence>
<dbReference type="GO" id="GO:0016020">
    <property type="term" value="C:membrane"/>
    <property type="evidence" value="ECO:0007669"/>
    <property type="project" value="UniProtKB-SubCell"/>
</dbReference>
<evidence type="ECO:0000313" key="6">
    <source>
        <dbReference type="EMBL" id="KHF40047.1"/>
    </source>
</evidence>
<dbReference type="SUPFAM" id="SSF81324">
    <property type="entry name" value="Voltage-gated potassium channels"/>
    <property type="match status" value="1"/>
</dbReference>
<proteinExistence type="predicted"/>
<dbReference type="InterPro" id="IPR027359">
    <property type="entry name" value="Volt_channel_dom_sf"/>
</dbReference>
<protein>
    <submittedName>
        <fullName evidence="6">Uncharacterized protein</fullName>
    </submittedName>
</protein>
<sequence>MYQRLYEGMMLILVMITLMTLWTNHAFNPIVNWIVWGIFVMDFLYRMMTTPNKWLFIKQNPFLVIAIIPLDQFFQIARLVRIVYLFRMKTVAKYYIQPSIDRLSYVSKLIIILLIIVFLCIQSLVIWVLEDSILSIGEAVYYISQHLLFFGQRIVEVDHGLSLFIFVLTTIIGVLLHGMALQWLFQQVDRRYRQFKKNRIKSTSKEEEKSM</sequence>
<evidence type="ECO:0000256" key="2">
    <source>
        <dbReference type="ARBA" id="ARBA00022692"/>
    </source>
</evidence>
<keyword evidence="3 5" id="KW-1133">Transmembrane helix</keyword>
<feature type="transmembrane region" description="Helical" evidence="5">
    <location>
        <begin position="30"/>
        <end position="48"/>
    </location>
</feature>
<reference evidence="6 7" key="1">
    <citation type="submission" date="2014-09" db="EMBL/GenBank/DDBJ databases">
        <title>Genome sequencing and annotation of Bacillus Okhensis strain Kh10-101T.</title>
        <authorList>
            <person name="Prakash J.S."/>
        </authorList>
    </citation>
    <scope>NUCLEOTIDE SEQUENCE [LARGE SCALE GENOMIC DNA]</scope>
    <source>
        <strain evidence="7">Kh10-101T</strain>
    </source>
</reference>
<name>A0A0B0IGP1_9BACI</name>
<dbReference type="Proteomes" id="UP000030832">
    <property type="component" value="Unassembled WGS sequence"/>
</dbReference>
<feature type="transmembrane region" description="Helical" evidence="5">
    <location>
        <begin position="163"/>
        <end position="185"/>
    </location>
</feature>
<dbReference type="RefSeq" id="WP_034629238.1">
    <property type="nucleotide sequence ID" value="NZ_JRJU01000013.1"/>
</dbReference>
<keyword evidence="2 5" id="KW-0812">Transmembrane</keyword>